<dbReference type="InterPro" id="IPR000073">
    <property type="entry name" value="AB_hydrolase_1"/>
</dbReference>
<dbReference type="AlphaFoldDB" id="A0A918NK70"/>
<evidence type="ECO:0000313" key="2">
    <source>
        <dbReference type="EMBL" id="GGX73927.1"/>
    </source>
</evidence>
<comment type="caution">
    <text evidence="2">The sequence shown here is derived from an EMBL/GenBank/DDBJ whole genome shotgun (WGS) entry which is preliminary data.</text>
</comment>
<dbReference type="EMBL" id="BMYV01000003">
    <property type="protein sequence ID" value="GGX73927.1"/>
    <property type="molecule type" value="Genomic_DNA"/>
</dbReference>
<sequence>MRILRQFLTKSGYDAQGWGLGRNLAGRGWDGKLSDLSAGWAKGNRDRHYNGEGQVPALCDQFGESVRARSERLERPIALVGWSLGGFLAREAARDHPDHVSTVITLGSPLIGGPKYTFVNARYRRRGFDVDWIAAETVARHDTPLQCPVTSIYSKQDAIVHWSASIDRWTPQARHHEVRCTHTAFGFHPPTFALIKAELDEVYA</sequence>
<dbReference type="Pfam" id="PF00561">
    <property type="entry name" value="Abhydrolase_1"/>
    <property type="match status" value="1"/>
</dbReference>
<name>A0A918NK70_9PROT</name>
<dbReference type="Gene3D" id="3.40.50.1820">
    <property type="entry name" value="alpha/beta hydrolase"/>
    <property type="match status" value="1"/>
</dbReference>
<reference evidence="2 3" key="1">
    <citation type="journal article" date="2014" name="Int. J. Syst. Evol. Microbiol.">
        <title>Complete genome sequence of Corynebacterium casei LMG S-19264T (=DSM 44701T), isolated from a smear-ripened cheese.</title>
        <authorList>
            <consortium name="US DOE Joint Genome Institute (JGI-PGF)"/>
            <person name="Walter F."/>
            <person name="Albersmeier A."/>
            <person name="Kalinowski J."/>
            <person name="Ruckert C."/>
        </authorList>
    </citation>
    <scope>NUCLEOTIDE SEQUENCE [LARGE SCALE GENOMIC DNA]</scope>
    <source>
        <strain evidence="2 3">KCTC 23968</strain>
    </source>
</reference>
<dbReference type="SUPFAM" id="SSF53474">
    <property type="entry name" value="alpha/beta-Hydrolases"/>
    <property type="match status" value="1"/>
</dbReference>
<dbReference type="Proteomes" id="UP000600865">
    <property type="component" value="Unassembled WGS sequence"/>
</dbReference>
<feature type="domain" description="AB hydrolase-1" evidence="1">
    <location>
        <begin position="76"/>
        <end position="108"/>
    </location>
</feature>
<protein>
    <recommendedName>
        <fullName evidence="1">AB hydrolase-1 domain-containing protein</fullName>
    </recommendedName>
</protein>
<keyword evidence="3" id="KW-1185">Reference proteome</keyword>
<evidence type="ECO:0000259" key="1">
    <source>
        <dbReference type="Pfam" id="PF00561"/>
    </source>
</evidence>
<organism evidence="2 3">
    <name type="scientific">Litorimonas cladophorae</name>
    <dbReference type="NCBI Taxonomy" id="1220491"/>
    <lineage>
        <taxon>Bacteria</taxon>
        <taxon>Pseudomonadati</taxon>
        <taxon>Pseudomonadota</taxon>
        <taxon>Alphaproteobacteria</taxon>
        <taxon>Maricaulales</taxon>
        <taxon>Robiginitomaculaceae</taxon>
    </lineage>
</organism>
<gene>
    <name evidence="2" type="ORF">GCM10011309_25060</name>
</gene>
<accession>A0A918NK70</accession>
<proteinExistence type="predicted"/>
<dbReference type="InterPro" id="IPR029058">
    <property type="entry name" value="AB_hydrolase_fold"/>
</dbReference>
<evidence type="ECO:0000313" key="3">
    <source>
        <dbReference type="Proteomes" id="UP000600865"/>
    </source>
</evidence>